<dbReference type="GO" id="GO:0160148">
    <property type="term" value="F:tRNA pseudouridine(55) synthase activity"/>
    <property type="evidence" value="ECO:0007669"/>
    <property type="project" value="UniProtKB-EC"/>
</dbReference>
<evidence type="ECO:0000256" key="3">
    <source>
        <dbReference type="ARBA" id="ARBA00022694"/>
    </source>
</evidence>
<dbReference type="PANTHER" id="PTHR13767">
    <property type="entry name" value="TRNA-PSEUDOURIDINE SYNTHASE"/>
    <property type="match status" value="1"/>
</dbReference>
<organism evidence="7 8">
    <name type="scientific">Velamenicoccus archaeovorus</name>
    <dbReference type="NCBI Taxonomy" id="1930593"/>
    <lineage>
        <taxon>Bacteria</taxon>
        <taxon>Pseudomonadati</taxon>
        <taxon>Candidatus Omnitrophota</taxon>
        <taxon>Candidatus Velamenicoccus</taxon>
    </lineage>
</organism>
<dbReference type="Pfam" id="PF01509">
    <property type="entry name" value="TruB_N"/>
    <property type="match status" value="1"/>
</dbReference>
<dbReference type="KEGG" id="vai:BU251_05815"/>
<dbReference type="OrthoDB" id="9802309at2"/>
<keyword evidence="4 5" id="KW-0413">Isomerase</keyword>
<dbReference type="EC" id="5.4.99.25" evidence="5"/>
<keyword evidence="8" id="KW-1185">Reference proteome</keyword>
<dbReference type="InterPro" id="IPR002501">
    <property type="entry name" value="PsdUridine_synth_N"/>
</dbReference>
<dbReference type="GO" id="GO:0031119">
    <property type="term" value="P:tRNA pseudouridine synthesis"/>
    <property type="evidence" value="ECO:0007669"/>
    <property type="project" value="UniProtKB-UniRule"/>
</dbReference>
<dbReference type="CDD" id="cd02573">
    <property type="entry name" value="PseudoU_synth_EcTruB"/>
    <property type="match status" value="1"/>
</dbReference>
<evidence type="ECO:0000259" key="6">
    <source>
        <dbReference type="Pfam" id="PF01509"/>
    </source>
</evidence>
<keyword evidence="3 5" id="KW-0819">tRNA processing</keyword>
<dbReference type="SUPFAM" id="SSF55120">
    <property type="entry name" value="Pseudouridine synthase"/>
    <property type="match status" value="1"/>
</dbReference>
<dbReference type="GO" id="GO:1990481">
    <property type="term" value="P:mRNA pseudouridine synthesis"/>
    <property type="evidence" value="ECO:0007669"/>
    <property type="project" value="TreeGrafter"/>
</dbReference>
<sequence length="230" mass="25678">MKNGILVIDKPSGVTSHDVVDMVRRKLNTKRVGHSGTLDPVATGILVILVGSATKLFSKFVHFDKAYEATLHLGEVTSTGDTEGRLLSQKDPSHITEEEVRRVFASFIGERLQVPPMVSAIKHKGRRLYELARRGIEVERKARPIRIYDLQIVRMKLPDIDFFVKCSKGTYIRRLGEEIGEVLGVGGVISRIRRVALGPFHIQDAITTGEINEDRLRDWPGLQTDSAAAR</sequence>
<dbReference type="EMBL" id="CP019384">
    <property type="protein sequence ID" value="QAT17280.1"/>
    <property type="molecule type" value="Genomic_DNA"/>
</dbReference>
<feature type="domain" description="Pseudouridine synthase II N-terminal" evidence="6">
    <location>
        <begin position="24"/>
        <end position="172"/>
    </location>
</feature>
<feature type="active site" description="Nucleophile" evidence="5">
    <location>
        <position position="39"/>
    </location>
</feature>
<dbReference type="InterPro" id="IPR020103">
    <property type="entry name" value="PsdUridine_synth_cat_dom_sf"/>
</dbReference>
<dbReference type="Proteomes" id="UP000287243">
    <property type="component" value="Chromosome"/>
</dbReference>
<comment type="catalytic activity">
    <reaction evidence="1 5">
        <text>uridine(55) in tRNA = pseudouridine(55) in tRNA</text>
        <dbReference type="Rhea" id="RHEA:42532"/>
        <dbReference type="Rhea" id="RHEA-COMP:10101"/>
        <dbReference type="Rhea" id="RHEA-COMP:10102"/>
        <dbReference type="ChEBI" id="CHEBI:65314"/>
        <dbReference type="ChEBI" id="CHEBI:65315"/>
        <dbReference type="EC" id="5.4.99.25"/>
    </reaction>
</comment>
<evidence type="ECO:0000313" key="8">
    <source>
        <dbReference type="Proteomes" id="UP000287243"/>
    </source>
</evidence>
<dbReference type="AlphaFoldDB" id="A0A410P580"/>
<evidence type="ECO:0000256" key="2">
    <source>
        <dbReference type="ARBA" id="ARBA00005642"/>
    </source>
</evidence>
<dbReference type="Gene3D" id="3.30.2350.10">
    <property type="entry name" value="Pseudouridine synthase"/>
    <property type="match status" value="1"/>
</dbReference>
<dbReference type="PANTHER" id="PTHR13767:SF2">
    <property type="entry name" value="PSEUDOURIDYLATE SYNTHASE TRUB1"/>
    <property type="match status" value="1"/>
</dbReference>
<reference evidence="7 8" key="1">
    <citation type="submission" date="2017-01" db="EMBL/GenBank/DDBJ databases">
        <title>First insights into the biology of 'candidatus Vampirococcus archaeovorus'.</title>
        <authorList>
            <person name="Kizina J."/>
            <person name="Jordan S."/>
            <person name="Stueber K."/>
            <person name="Reinhardt R."/>
            <person name="Harder J."/>
        </authorList>
    </citation>
    <scope>NUCLEOTIDE SEQUENCE [LARGE SCALE GENOMIC DNA]</scope>
    <source>
        <strain evidence="7 8">LiM</strain>
    </source>
</reference>
<dbReference type="InterPro" id="IPR014780">
    <property type="entry name" value="tRNA_psdUridine_synth_TruB"/>
</dbReference>
<evidence type="ECO:0000313" key="7">
    <source>
        <dbReference type="EMBL" id="QAT17280.1"/>
    </source>
</evidence>
<evidence type="ECO:0000256" key="5">
    <source>
        <dbReference type="HAMAP-Rule" id="MF_01080"/>
    </source>
</evidence>
<protein>
    <recommendedName>
        <fullName evidence="5">tRNA pseudouridine synthase B</fullName>
        <ecNumber evidence="5">5.4.99.25</ecNumber>
    </recommendedName>
    <alternativeName>
        <fullName evidence="5">tRNA pseudouridine(55) synthase</fullName>
        <shortName evidence="5">Psi55 synthase</shortName>
    </alternativeName>
    <alternativeName>
        <fullName evidence="5">tRNA pseudouridylate synthase</fullName>
    </alternativeName>
    <alternativeName>
        <fullName evidence="5">tRNA-uridine isomerase</fullName>
    </alternativeName>
</protein>
<comment type="similarity">
    <text evidence="2 5">Belongs to the pseudouridine synthase TruB family. Type 1 subfamily.</text>
</comment>
<dbReference type="NCBIfam" id="TIGR00431">
    <property type="entry name" value="TruB"/>
    <property type="match status" value="1"/>
</dbReference>
<dbReference type="RefSeq" id="WP_128700071.1">
    <property type="nucleotide sequence ID" value="NZ_CP019384.1"/>
</dbReference>
<name>A0A410P580_VELA1</name>
<proteinExistence type="inferred from homology"/>
<gene>
    <name evidence="5" type="primary">truB</name>
    <name evidence="7" type="ORF">BU251_05815</name>
</gene>
<evidence type="ECO:0000256" key="4">
    <source>
        <dbReference type="ARBA" id="ARBA00023235"/>
    </source>
</evidence>
<dbReference type="HAMAP" id="MF_01080">
    <property type="entry name" value="TruB_bact"/>
    <property type="match status" value="1"/>
</dbReference>
<evidence type="ECO:0000256" key="1">
    <source>
        <dbReference type="ARBA" id="ARBA00000385"/>
    </source>
</evidence>
<comment type="function">
    <text evidence="5">Responsible for synthesis of pseudouridine from uracil-55 in the psi GC loop of transfer RNAs.</text>
</comment>
<dbReference type="GO" id="GO:0003723">
    <property type="term" value="F:RNA binding"/>
    <property type="evidence" value="ECO:0007669"/>
    <property type="project" value="InterPro"/>
</dbReference>
<accession>A0A410P580</accession>